<keyword evidence="4 8" id="KW-0812">Transmembrane</keyword>
<keyword evidence="5" id="KW-0732">Signal</keyword>
<dbReference type="PROSITE" id="PS52016">
    <property type="entry name" value="TONB_DEPENDENT_REC_3"/>
    <property type="match status" value="1"/>
</dbReference>
<dbReference type="InterPro" id="IPR008969">
    <property type="entry name" value="CarboxyPept-like_regulatory"/>
</dbReference>
<comment type="similarity">
    <text evidence="8">Belongs to the TonB-dependent receptor family.</text>
</comment>
<gene>
    <name evidence="10" type="ORF">DDR33_05755</name>
</gene>
<dbReference type="Gene3D" id="2.170.130.10">
    <property type="entry name" value="TonB-dependent receptor, plug domain"/>
    <property type="match status" value="1"/>
</dbReference>
<dbReference type="AlphaFoldDB" id="A0A2U2PKI4"/>
<comment type="caution">
    <text evidence="10">The sequence shown here is derived from an EMBL/GenBank/DDBJ whole genome shotgun (WGS) entry which is preliminary data.</text>
</comment>
<proteinExistence type="inferred from homology"/>
<dbReference type="GO" id="GO:0009279">
    <property type="term" value="C:cell outer membrane"/>
    <property type="evidence" value="ECO:0007669"/>
    <property type="project" value="UniProtKB-SubCell"/>
</dbReference>
<comment type="subcellular location">
    <subcellularLocation>
        <location evidence="1 8">Cell outer membrane</location>
        <topology evidence="1 8">Multi-pass membrane protein</topology>
    </subcellularLocation>
</comment>
<keyword evidence="7 8" id="KW-0998">Cell outer membrane</keyword>
<dbReference type="SUPFAM" id="SSF56935">
    <property type="entry name" value="Porins"/>
    <property type="match status" value="1"/>
</dbReference>
<evidence type="ECO:0000256" key="6">
    <source>
        <dbReference type="ARBA" id="ARBA00023136"/>
    </source>
</evidence>
<organism evidence="10 11">
    <name type="scientific">Pararcticibacter amylolyticus</name>
    <dbReference type="NCBI Taxonomy" id="2173175"/>
    <lineage>
        <taxon>Bacteria</taxon>
        <taxon>Pseudomonadati</taxon>
        <taxon>Bacteroidota</taxon>
        <taxon>Sphingobacteriia</taxon>
        <taxon>Sphingobacteriales</taxon>
        <taxon>Sphingobacteriaceae</taxon>
        <taxon>Pararcticibacter</taxon>
    </lineage>
</organism>
<name>A0A2U2PKI4_9SPHI</name>
<feature type="domain" description="TonB-dependent receptor plug" evidence="9">
    <location>
        <begin position="203"/>
        <end position="313"/>
    </location>
</feature>
<dbReference type="EMBL" id="QEAS01000003">
    <property type="protein sequence ID" value="PWG81913.1"/>
    <property type="molecule type" value="Genomic_DNA"/>
</dbReference>
<evidence type="ECO:0000256" key="7">
    <source>
        <dbReference type="ARBA" id="ARBA00023237"/>
    </source>
</evidence>
<dbReference type="GO" id="GO:0044718">
    <property type="term" value="P:siderophore transmembrane transport"/>
    <property type="evidence" value="ECO:0007669"/>
    <property type="project" value="TreeGrafter"/>
</dbReference>
<dbReference type="Pfam" id="PF13715">
    <property type="entry name" value="CarbopepD_reg_2"/>
    <property type="match status" value="1"/>
</dbReference>
<dbReference type="Gene3D" id="2.60.40.1120">
    <property type="entry name" value="Carboxypeptidase-like, regulatory domain"/>
    <property type="match status" value="1"/>
</dbReference>
<dbReference type="InterPro" id="IPR036942">
    <property type="entry name" value="Beta-barrel_TonB_sf"/>
</dbReference>
<dbReference type="Proteomes" id="UP000245647">
    <property type="component" value="Unassembled WGS sequence"/>
</dbReference>
<dbReference type="OrthoDB" id="9768177at2"/>
<accession>A0A2U2PKI4</accession>
<dbReference type="Gene3D" id="2.40.170.20">
    <property type="entry name" value="TonB-dependent receptor, beta-barrel domain"/>
    <property type="match status" value="1"/>
</dbReference>
<evidence type="ECO:0000313" key="11">
    <source>
        <dbReference type="Proteomes" id="UP000245647"/>
    </source>
</evidence>
<dbReference type="PANTHER" id="PTHR30069">
    <property type="entry name" value="TONB-DEPENDENT OUTER MEMBRANE RECEPTOR"/>
    <property type="match status" value="1"/>
</dbReference>
<evidence type="ECO:0000256" key="4">
    <source>
        <dbReference type="ARBA" id="ARBA00022692"/>
    </source>
</evidence>
<evidence type="ECO:0000259" key="9">
    <source>
        <dbReference type="Pfam" id="PF07715"/>
    </source>
</evidence>
<dbReference type="InterPro" id="IPR012910">
    <property type="entry name" value="Plug_dom"/>
</dbReference>
<reference evidence="10 11" key="1">
    <citation type="submission" date="2018-04" db="EMBL/GenBank/DDBJ databases">
        <title>Pedobacter chongqingensis sp. nov., isolated from a rottenly hemp rope.</title>
        <authorList>
            <person name="Cai Y."/>
        </authorList>
    </citation>
    <scope>NUCLEOTIDE SEQUENCE [LARGE SCALE GENOMIC DNA]</scope>
    <source>
        <strain evidence="10 11">FJ4-8</strain>
    </source>
</reference>
<keyword evidence="11" id="KW-1185">Reference proteome</keyword>
<evidence type="ECO:0000256" key="5">
    <source>
        <dbReference type="ARBA" id="ARBA00022729"/>
    </source>
</evidence>
<sequence length="1089" mass="120220">MLALAGAAIAGEGKAQNALDKNISLRFENQELKKVLSELEKQSEVRFIYSSAIIAAERKVSVTADTRTVREVLLELLIPLRLSFEESGDVVLIKRIPDLPAIEIREVQRIRVRGKVSDERGDPLPGVSIKITGTNEGTSANANGEYSILVNAGASLTFSFIGFSHQTIKIGGTGNEVIQNVILKVSERSLEEVVVVGYGTQKRSDVTGSVASVPKERLSKLPVNNVMQAIQGAVSNVTVSQASSIPGEAPSTQIRGRNSINASSEPYVVVDGIPLSRTDGSVNDINPNDIESVEILKDPSAVAIYGVNGSNGVILITTKRGTTGKPSIRYSGYTGVENVAHMLKNATPEQMLERYAEYARITNTSLFNGGPVRNQYEYDNYVNGVTTDWLDAVTQRGIVQNHNVSLSGGNEFGKYFVSGDYLDQKGVLLGYNYKRYSLRTNTDIKPTKYISVGTSSFIVAHNRDGGRANLLNATAMSPFARMYNDDGSLTQYPMYSEQLWANPLLPTTLDPERRQFNLSLNGYADLNFGEIWAPLKGLKYKLNAGYSYVPVRINEYEGKTVYNMTGLGRITNNESQTYTLENILTYTKDIGRHHFDFTGLYAAKEKYWQQAIATGQVFPNDDLKWGNLESASTQTVSSQADKYRSVSQMGRLNYSYDSRYLFTFTVRRDGASVFGENNKYGTFPSAALAWNLHNESFMEGYKNVVSNLKLRLSYGVSGNEAIGIYQTLSLMSSNSLAMGGKSLTSLKINSRMGNDDLKWERTSGFNAGLDFGLWNSRINGSVDVYRTNTYDMLLLQRMPRATGYQEVWTNIGKVANTGIELTVNSKNLVRKNFTWSSTIVFSRNKNKIKEVYGDGKDDVGNRWFIGHPVGVIYDYTKVGIWQEEDITSGANQGWDVAALAGDLKLADISGPDGVPDGKVDDNDRSILGQTAPKWTGGITNTFSWKDFTLSIFINTVQGALRNNSQLGAASDEIGRRNAPADIGYWTRENKSNEWRSLGNHSNIHGYGFPSDASFTRLKDVTLSYNVPKSLTAKIGLGGLLLYASGRNLHTWTNWFGWDPEARDITRGSADYEINYPMVKSFVFGANITF</sequence>
<dbReference type="InterPro" id="IPR023996">
    <property type="entry name" value="TonB-dep_OMP_SusC/RagA"/>
</dbReference>
<dbReference type="SUPFAM" id="SSF49464">
    <property type="entry name" value="Carboxypeptidase regulatory domain-like"/>
    <property type="match status" value="1"/>
</dbReference>
<protein>
    <submittedName>
        <fullName evidence="10">SusC/RagA family TonB-linked outer membrane protein</fullName>
    </submittedName>
</protein>
<dbReference type="Pfam" id="PF07715">
    <property type="entry name" value="Plug"/>
    <property type="match status" value="1"/>
</dbReference>
<dbReference type="PANTHER" id="PTHR30069:SF29">
    <property type="entry name" value="HEMOGLOBIN AND HEMOGLOBIN-HAPTOGLOBIN-BINDING PROTEIN 1-RELATED"/>
    <property type="match status" value="1"/>
</dbReference>
<evidence type="ECO:0000256" key="8">
    <source>
        <dbReference type="PROSITE-ProRule" id="PRU01360"/>
    </source>
</evidence>
<dbReference type="InterPro" id="IPR039426">
    <property type="entry name" value="TonB-dep_rcpt-like"/>
</dbReference>
<dbReference type="NCBIfam" id="TIGR04056">
    <property type="entry name" value="OMP_RagA_SusC"/>
    <property type="match status" value="1"/>
</dbReference>
<keyword evidence="2 8" id="KW-0813">Transport</keyword>
<dbReference type="NCBIfam" id="TIGR04057">
    <property type="entry name" value="SusC_RagA_signa"/>
    <property type="match status" value="1"/>
</dbReference>
<dbReference type="GO" id="GO:0015344">
    <property type="term" value="F:siderophore uptake transmembrane transporter activity"/>
    <property type="evidence" value="ECO:0007669"/>
    <property type="project" value="TreeGrafter"/>
</dbReference>
<evidence type="ECO:0000256" key="2">
    <source>
        <dbReference type="ARBA" id="ARBA00022448"/>
    </source>
</evidence>
<evidence type="ECO:0000256" key="1">
    <source>
        <dbReference type="ARBA" id="ARBA00004571"/>
    </source>
</evidence>
<dbReference type="InterPro" id="IPR023997">
    <property type="entry name" value="TonB-dep_OMP_SusC/RagA_CS"/>
</dbReference>
<evidence type="ECO:0000256" key="3">
    <source>
        <dbReference type="ARBA" id="ARBA00022452"/>
    </source>
</evidence>
<dbReference type="InterPro" id="IPR037066">
    <property type="entry name" value="Plug_dom_sf"/>
</dbReference>
<keyword evidence="6 8" id="KW-0472">Membrane</keyword>
<evidence type="ECO:0000313" key="10">
    <source>
        <dbReference type="EMBL" id="PWG81913.1"/>
    </source>
</evidence>
<keyword evidence="3 8" id="KW-1134">Transmembrane beta strand</keyword>